<evidence type="ECO:0000313" key="2">
    <source>
        <dbReference type="Proteomes" id="UP000288805"/>
    </source>
</evidence>
<proteinExistence type="predicted"/>
<name>A0A438HV95_VITVI</name>
<gene>
    <name evidence="1" type="ORF">CK203_040938</name>
</gene>
<dbReference type="EMBL" id="QGNW01000174">
    <property type="protein sequence ID" value="RVW88377.1"/>
    <property type="molecule type" value="Genomic_DNA"/>
</dbReference>
<dbReference type="Proteomes" id="UP000288805">
    <property type="component" value="Unassembled WGS sequence"/>
</dbReference>
<reference evidence="1 2" key="1">
    <citation type="journal article" date="2018" name="PLoS Genet.">
        <title>Population sequencing reveals clonal diversity and ancestral inbreeding in the grapevine cultivar Chardonnay.</title>
        <authorList>
            <person name="Roach M.J."/>
            <person name="Johnson D.L."/>
            <person name="Bohlmann J."/>
            <person name="van Vuuren H.J."/>
            <person name="Jones S.J."/>
            <person name="Pretorius I.S."/>
            <person name="Schmidt S.A."/>
            <person name="Borneman A.R."/>
        </authorList>
    </citation>
    <scope>NUCLEOTIDE SEQUENCE [LARGE SCALE GENOMIC DNA]</scope>
    <source>
        <strain evidence="2">cv. Chardonnay</strain>
        <tissue evidence="1">Leaf</tissue>
    </source>
</reference>
<comment type="caution">
    <text evidence="1">The sequence shown here is derived from an EMBL/GenBank/DDBJ whole genome shotgun (WGS) entry which is preliminary data.</text>
</comment>
<protein>
    <submittedName>
        <fullName evidence="1">Uncharacterized protein</fullName>
    </submittedName>
</protein>
<evidence type="ECO:0000313" key="1">
    <source>
        <dbReference type="EMBL" id="RVW88377.1"/>
    </source>
</evidence>
<organism evidence="1 2">
    <name type="scientific">Vitis vinifera</name>
    <name type="common">Grape</name>
    <dbReference type="NCBI Taxonomy" id="29760"/>
    <lineage>
        <taxon>Eukaryota</taxon>
        <taxon>Viridiplantae</taxon>
        <taxon>Streptophyta</taxon>
        <taxon>Embryophyta</taxon>
        <taxon>Tracheophyta</taxon>
        <taxon>Spermatophyta</taxon>
        <taxon>Magnoliopsida</taxon>
        <taxon>eudicotyledons</taxon>
        <taxon>Gunneridae</taxon>
        <taxon>Pentapetalae</taxon>
        <taxon>rosids</taxon>
        <taxon>Vitales</taxon>
        <taxon>Vitaceae</taxon>
        <taxon>Viteae</taxon>
        <taxon>Vitis</taxon>
    </lineage>
</organism>
<sequence>MGAPVGLQRQVVTVDQFVAAMVLILEAITSLGQMMDGQQA</sequence>
<dbReference type="AlphaFoldDB" id="A0A438HV95"/>
<accession>A0A438HV95</accession>